<dbReference type="Proteomes" id="UP000179621">
    <property type="component" value="Unassembled WGS sequence"/>
</dbReference>
<evidence type="ECO:0000313" key="3">
    <source>
        <dbReference type="EMBL" id="ORB60049.1"/>
    </source>
</evidence>
<dbReference type="Pfam" id="PF12680">
    <property type="entry name" value="SnoaL_2"/>
    <property type="match status" value="1"/>
</dbReference>
<dbReference type="EMBL" id="MLIH01000027">
    <property type="protein sequence ID" value="OHU08344.1"/>
    <property type="molecule type" value="Genomic_DNA"/>
</dbReference>
<dbReference type="RefSeq" id="WP_070910874.1">
    <property type="nucleotide sequence ID" value="NZ_CP010271.1"/>
</dbReference>
<evidence type="ECO:0000313" key="5">
    <source>
        <dbReference type="Proteomes" id="UP000192434"/>
    </source>
</evidence>
<dbReference type="Proteomes" id="UP000192434">
    <property type="component" value="Unassembled WGS sequence"/>
</dbReference>
<gene>
    <name evidence="2" type="ORF">BKG73_14675</name>
    <name evidence="3" type="ORF">BST43_05050</name>
</gene>
<evidence type="ECO:0000259" key="1">
    <source>
        <dbReference type="Pfam" id="PF12680"/>
    </source>
</evidence>
<dbReference type="Gene3D" id="3.10.450.50">
    <property type="match status" value="1"/>
</dbReference>
<keyword evidence="4" id="KW-1185">Reference proteome</keyword>
<dbReference type="KEGG" id="msao:MYCSP_09195"/>
<evidence type="ECO:0000313" key="4">
    <source>
        <dbReference type="Proteomes" id="UP000179621"/>
    </source>
</evidence>
<dbReference type="InterPro" id="IPR037401">
    <property type="entry name" value="SnoaL-like"/>
</dbReference>
<sequence>MSRLDKLGPSPEHAQYQALMPEFWKKVQQQEKNDIERGLPAQGRTEFAYTWFDAWAEQDIKKIDYCIADDCSYIDSTTFQENRLGRQFTIDNCQAAFDVFPDFAFYPQDGTNRSLPYWDYFQDEWRVTIPWRGIGRMIGQTVEPNTGAKLKGTGRCLNFIGIDRYTLTEDFKITHIDTDWDMLYGAAQLAGLGPLVRNRNLQKVGLRAASLVAPVFRLATALTARR</sequence>
<dbReference type="AlphaFoldDB" id="A0A1S1JKL1"/>
<organism evidence="3 5">
    <name type="scientific">Mycobacteroides saopaulense</name>
    <dbReference type="NCBI Taxonomy" id="1578165"/>
    <lineage>
        <taxon>Bacteria</taxon>
        <taxon>Bacillati</taxon>
        <taxon>Actinomycetota</taxon>
        <taxon>Actinomycetes</taxon>
        <taxon>Mycobacteriales</taxon>
        <taxon>Mycobacteriaceae</taxon>
        <taxon>Mycobacteroides</taxon>
    </lineage>
</organism>
<comment type="caution">
    <text evidence="3">The sequence shown here is derived from an EMBL/GenBank/DDBJ whole genome shotgun (WGS) entry which is preliminary data.</text>
</comment>
<protein>
    <recommendedName>
        <fullName evidence="1">SnoaL-like domain-containing protein</fullName>
    </recommendedName>
</protein>
<feature type="domain" description="SnoaL-like" evidence="1">
    <location>
        <begin position="51"/>
        <end position="175"/>
    </location>
</feature>
<reference evidence="2 4" key="1">
    <citation type="submission" date="2016-10" db="EMBL/GenBank/DDBJ databases">
        <title>Evaluation of Human, Animal and Environmental Mycobacterium chelonae Isolates by Core Genome Phylogenomic Analysis, Targeted Gene Comparison, and Anti-microbial Susceptibility Patterns: A Tale of Mistaken Identities.</title>
        <authorList>
            <person name="Fogelson S.B."/>
            <person name="Camus A.C."/>
            <person name="Lorenz W."/>
            <person name="Vasireddy R."/>
            <person name="Vasireddy S."/>
            <person name="Smith T."/>
            <person name="Brown-Elliott B.A."/>
            <person name="Wallace R.J.Jr."/>
            <person name="Hasan N.A."/>
            <person name="Reischl U."/>
            <person name="Sanchez S."/>
        </authorList>
    </citation>
    <scope>NUCLEOTIDE SEQUENCE [LARGE SCALE GENOMIC DNA]</scope>
    <source>
        <strain evidence="2 4">8528</strain>
    </source>
</reference>
<dbReference type="STRING" id="1578165.BKG68_09985"/>
<evidence type="ECO:0000313" key="2">
    <source>
        <dbReference type="EMBL" id="OHU08344.1"/>
    </source>
</evidence>
<proteinExistence type="predicted"/>
<accession>A0A1S1JKL1</accession>
<reference evidence="3 5" key="2">
    <citation type="submission" date="2016-12" db="EMBL/GenBank/DDBJ databases">
        <title>The new phylogeny of genus Mycobacterium.</title>
        <authorList>
            <person name="Tortoli E."/>
            <person name="Trovato A."/>
            <person name="Cirillo D.M."/>
        </authorList>
    </citation>
    <scope>NUCLEOTIDE SEQUENCE [LARGE SCALE GENOMIC DNA]</scope>
    <source>
        <strain evidence="3 5">CCUG 66554</strain>
    </source>
</reference>
<name>A0A1S1JKL1_9MYCO</name>
<dbReference type="InterPro" id="IPR032710">
    <property type="entry name" value="NTF2-like_dom_sf"/>
</dbReference>
<dbReference type="SUPFAM" id="SSF54427">
    <property type="entry name" value="NTF2-like"/>
    <property type="match status" value="1"/>
</dbReference>
<dbReference type="EMBL" id="MVII01000004">
    <property type="protein sequence ID" value="ORB60049.1"/>
    <property type="molecule type" value="Genomic_DNA"/>
</dbReference>